<proteinExistence type="inferred from homology"/>
<dbReference type="InterPro" id="IPR050300">
    <property type="entry name" value="GDXG_lipolytic_enzyme"/>
</dbReference>
<dbReference type="EMBL" id="CP039690">
    <property type="protein sequence ID" value="QCI63449.1"/>
    <property type="molecule type" value="Genomic_DNA"/>
</dbReference>
<organism evidence="5 6">
    <name type="scientific">Phreatobacter stygius</name>
    <dbReference type="NCBI Taxonomy" id="1940610"/>
    <lineage>
        <taxon>Bacteria</taxon>
        <taxon>Pseudomonadati</taxon>
        <taxon>Pseudomonadota</taxon>
        <taxon>Alphaproteobacteria</taxon>
        <taxon>Hyphomicrobiales</taxon>
        <taxon>Phreatobacteraceae</taxon>
        <taxon>Phreatobacter</taxon>
    </lineage>
</organism>
<name>A0A4D7AR80_9HYPH</name>
<evidence type="ECO:0000256" key="2">
    <source>
        <dbReference type="ARBA" id="ARBA00022801"/>
    </source>
</evidence>
<feature type="active site" evidence="3">
    <location>
        <position position="160"/>
    </location>
</feature>
<evidence type="ECO:0000259" key="4">
    <source>
        <dbReference type="Pfam" id="PF07859"/>
    </source>
</evidence>
<dbReference type="Gene3D" id="3.40.50.1820">
    <property type="entry name" value="alpha/beta hydrolase"/>
    <property type="match status" value="1"/>
</dbReference>
<dbReference type="InterPro" id="IPR033140">
    <property type="entry name" value="Lipase_GDXG_put_SER_AS"/>
</dbReference>
<dbReference type="Pfam" id="PF07859">
    <property type="entry name" value="Abhydrolase_3"/>
    <property type="match status" value="1"/>
</dbReference>
<sequence>MPLNAQIQAIIDAAGAARPADVAPIDFTTISGADFRATFVPPAPSAAPVVLPRVEDLMIAGSRGPMAVRLYYPWGDGPFPITLYFHGSAFVVGSPDLTDGITRTLARDAGTLVVSVDYSLAPEAPFPAAVDDAHAALAWVHDQAGEIGGIATRIAVAGDSAGGTIAAVLAQESRHGGPPVRHQLLFYPVLDCAFDTPSYQANAEDPFLSRNMMRWAWRQYLPDPGLAAQVRASPLRQTDLAGVPPATIFTAEYDVLRDEGEAYAAALEKAGVAVTLKRWPGQVHAFLLMQGAVDDADIALGEAAAALRRALA</sequence>
<evidence type="ECO:0000256" key="3">
    <source>
        <dbReference type="PROSITE-ProRule" id="PRU10038"/>
    </source>
</evidence>
<dbReference type="PANTHER" id="PTHR48081:SF8">
    <property type="entry name" value="ALPHA_BETA HYDROLASE FOLD-3 DOMAIN-CONTAINING PROTEIN-RELATED"/>
    <property type="match status" value="1"/>
</dbReference>
<dbReference type="InterPro" id="IPR013094">
    <property type="entry name" value="AB_hydrolase_3"/>
</dbReference>
<dbReference type="Proteomes" id="UP000298781">
    <property type="component" value="Chromosome"/>
</dbReference>
<evidence type="ECO:0000313" key="6">
    <source>
        <dbReference type="Proteomes" id="UP000298781"/>
    </source>
</evidence>
<accession>A0A4D7AR80</accession>
<dbReference type="PANTHER" id="PTHR48081">
    <property type="entry name" value="AB HYDROLASE SUPERFAMILY PROTEIN C4A8.06C"/>
    <property type="match status" value="1"/>
</dbReference>
<dbReference type="SUPFAM" id="SSF53474">
    <property type="entry name" value="alpha/beta-Hydrolases"/>
    <property type="match status" value="1"/>
</dbReference>
<dbReference type="AlphaFoldDB" id="A0A4D7AR80"/>
<evidence type="ECO:0000313" key="5">
    <source>
        <dbReference type="EMBL" id="QCI63449.1"/>
    </source>
</evidence>
<dbReference type="KEGG" id="pstg:E8M01_03860"/>
<comment type="similarity">
    <text evidence="1">Belongs to the 'GDXG' lipolytic enzyme family.</text>
</comment>
<dbReference type="PROSITE" id="PS01174">
    <property type="entry name" value="LIPASE_GDXG_SER"/>
    <property type="match status" value="1"/>
</dbReference>
<keyword evidence="2 5" id="KW-0378">Hydrolase</keyword>
<dbReference type="GO" id="GO:0016787">
    <property type="term" value="F:hydrolase activity"/>
    <property type="evidence" value="ECO:0007669"/>
    <property type="project" value="UniProtKB-KW"/>
</dbReference>
<protein>
    <submittedName>
        <fullName evidence="5">Alpha/beta hydrolase</fullName>
    </submittedName>
</protein>
<reference evidence="5 6" key="1">
    <citation type="submission" date="2019-04" db="EMBL/GenBank/DDBJ databases">
        <title>Phreatobacter aquaticus sp. nov.</title>
        <authorList>
            <person name="Choi A."/>
        </authorList>
    </citation>
    <scope>NUCLEOTIDE SEQUENCE [LARGE SCALE GENOMIC DNA]</scope>
    <source>
        <strain evidence="5 6">KCTC 52518</strain>
    </source>
</reference>
<keyword evidence="6" id="KW-1185">Reference proteome</keyword>
<dbReference type="OrthoDB" id="9806180at2"/>
<dbReference type="RefSeq" id="WP_136958907.1">
    <property type="nucleotide sequence ID" value="NZ_CP039690.1"/>
</dbReference>
<feature type="domain" description="Alpha/beta hydrolase fold-3" evidence="4">
    <location>
        <begin position="83"/>
        <end position="287"/>
    </location>
</feature>
<evidence type="ECO:0000256" key="1">
    <source>
        <dbReference type="ARBA" id="ARBA00010515"/>
    </source>
</evidence>
<dbReference type="InterPro" id="IPR029058">
    <property type="entry name" value="AB_hydrolase_fold"/>
</dbReference>
<gene>
    <name evidence="5" type="ORF">E8M01_03860</name>
</gene>